<sequence>MTKRLSDGAKLQARMMAARIEARALFPADDPRGYPTPDVRAEMQEVAALLRSAGQPHAGKPDNGRAYHCIDVMKATGMTARKAARWVLACEQWQKEWHDAVDLGADDRQRELMADFEAGLTKWAAAIDTKDAKRLHDKVIKVQAQARRGGLNQWVAFTG</sequence>
<accession>A0ABS8JI90</accession>
<reference evidence="1" key="1">
    <citation type="submission" date="2021-10" db="EMBL/GenBank/DDBJ databases">
        <authorList>
            <person name="Lyu M."/>
            <person name="Wang X."/>
            <person name="Meng X."/>
            <person name="Xu K."/>
        </authorList>
    </citation>
    <scope>NUCLEOTIDE SEQUENCE</scope>
    <source>
        <strain evidence="1">A6</strain>
    </source>
</reference>
<name>A0ABS8JI90_9GAMM</name>
<comment type="caution">
    <text evidence="1">The sequence shown here is derived from an EMBL/GenBank/DDBJ whole genome shotgun (WGS) entry which is preliminary data.</text>
</comment>
<evidence type="ECO:0000313" key="1">
    <source>
        <dbReference type="EMBL" id="MCC8363323.1"/>
    </source>
</evidence>
<protein>
    <submittedName>
        <fullName evidence="1">Uncharacterized protein</fullName>
    </submittedName>
</protein>
<dbReference type="RefSeq" id="WP_230526955.1">
    <property type="nucleotide sequence ID" value="NZ_JAJGAK010000002.1"/>
</dbReference>
<dbReference type="EMBL" id="JAJGAK010000002">
    <property type="protein sequence ID" value="MCC8363323.1"/>
    <property type="molecule type" value="Genomic_DNA"/>
</dbReference>
<evidence type="ECO:0000313" key="2">
    <source>
        <dbReference type="Proteomes" id="UP001165293"/>
    </source>
</evidence>
<organism evidence="1 2">
    <name type="scientific">Noviluteimonas lactosilytica</name>
    <dbReference type="NCBI Taxonomy" id="2888523"/>
    <lineage>
        <taxon>Bacteria</taxon>
        <taxon>Pseudomonadati</taxon>
        <taxon>Pseudomonadota</taxon>
        <taxon>Gammaproteobacteria</taxon>
        <taxon>Lysobacterales</taxon>
        <taxon>Lysobacteraceae</taxon>
        <taxon>Noviluteimonas</taxon>
    </lineage>
</organism>
<gene>
    <name evidence="1" type="ORF">LK996_09585</name>
</gene>
<keyword evidence="2" id="KW-1185">Reference proteome</keyword>
<proteinExistence type="predicted"/>
<dbReference type="Proteomes" id="UP001165293">
    <property type="component" value="Unassembled WGS sequence"/>
</dbReference>